<evidence type="ECO:0000256" key="5">
    <source>
        <dbReference type="ARBA" id="ARBA00022750"/>
    </source>
</evidence>
<dbReference type="InterPro" id="IPR033121">
    <property type="entry name" value="PEPTIDASE_A1"/>
</dbReference>
<feature type="domain" description="Peptidase A1" evidence="11">
    <location>
        <begin position="55"/>
        <end position="401"/>
    </location>
</feature>
<dbReference type="InterPro" id="IPR001461">
    <property type="entry name" value="Aspartic_peptidase_A1"/>
</dbReference>
<dbReference type="AlphaFoldDB" id="A0A6J1H0P2"/>
<dbReference type="InterPro" id="IPR032799">
    <property type="entry name" value="TAXi_C"/>
</dbReference>
<dbReference type="PROSITE" id="PS00141">
    <property type="entry name" value="ASP_PROTEASE"/>
    <property type="match status" value="1"/>
</dbReference>
<keyword evidence="3 10" id="KW-0732">Signal</keyword>
<evidence type="ECO:0000256" key="9">
    <source>
        <dbReference type="PIRSR" id="PIRSR601461-1"/>
    </source>
</evidence>
<dbReference type="PROSITE" id="PS51767">
    <property type="entry name" value="PEPTIDASE_A1"/>
    <property type="match status" value="1"/>
</dbReference>
<name>A0A6J1H0P2_CUCMO</name>
<gene>
    <name evidence="13" type="primary">LOC111458951</name>
</gene>
<evidence type="ECO:0000256" key="1">
    <source>
        <dbReference type="ARBA" id="ARBA00007447"/>
    </source>
</evidence>
<dbReference type="Proteomes" id="UP000504609">
    <property type="component" value="Unplaced"/>
</dbReference>
<dbReference type="FunFam" id="2.40.70.10:FF:000015">
    <property type="entry name" value="Aspartyl protease family protein"/>
    <property type="match status" value="1"/>
</dbReference>
<feature type="active site" evidence="9">
    <location>
        <position position="272"/>
    </location>
</feature>
<feature type="active site" evidence="9">
    <location>
        <position position="73"/>
    </location>
</feature>
<dbReference type="SUPFAM" id="SSF50630">
    <property type="entry name" value="Acid proteases"/>
    <property type="match status" value="1"/>
</dbReference>
<evidence type="ECO:0000259" key="11">
    <source>
        <dbReference type="PROSITE" id="PS51767"/>
    </source>
</evidence>
<dbReference type="PANTHER" id="PTHR13683">
    <property type="entry name" value="ASPARTYL PROTEASES"/>
    <property type="match status" value="1"/>
</dbReference>
<dbReference type="InterPro" id="IPR032861">
    <property type="entry name" value="TAXi_N"/>
</dbReference>
<keyword evidence="6" id="KW-0378">Hydrolase</keyword>
<evidence type="ECO:0000313" key="13">
    <source>
        <dbReference type="RefSeq" id="XP_022957598.1"/>
    </source>
</evidence>
<accession>A0A6J1H0P2</accession>
<evidence type="ECO:0000313" key="12">
    <source>
        <dbReference type="Proteomes" id="UP000504609"/>
    </source>
</evidence>
<dbReference type="Pfam" id="PF14543">
    <property type="entry name" value="TAXi_N"/>
    <property type="match status" value="1"/>
</dbReference>
<dbReference type="GO" id="GO:0004190">
    <property type="term" value="F:aspartic-type endopeptidase activity"/>
    <property type="evidence" value="ECO:0007669"/>
    <property type="project" value="UniProtKB-KW"/>
</dbReference>
<evidence type="ECO:0000256" key="8">
    <source>
        <dbReference type="ARBA" id="ARBA00077656"/>
    </source>
</evidence>
<evidence type="ECO:0000256" key="4">
    <source>
        <dbReference type="ARBA" id="ARBA00022737"/>
    </source>
</evidence>
<evidence type="ECO:0000256" key="10">
    <source>
        <dbReference type="SAM" id="SignalP"/>
    </source>
</evidence>
<reference evidence="13" key="1">
    <citation type="submission" date="2025-08" db="UniProtKB">
        <authorList>
            <consortium name="RefSeq"/>
        </authorList>
    </citation>
    <scope>IDENTIFICATION</scope>
    <source>
        <tissue evidence="13">Young leaves</tissue>
    </source>
</reference>
<evidence type="ECO:0000256" key="7">
    <source>
        <dbReference type="ARBA" id="ARBA00068871"/>
    </source>
</evidence>
<keyword evidence="4" id="KW-0677">Repeat</keyword>
<dbReference type="GO" id="GO:0006508">
    <property type="term" value="P:proteolysis"/>
    <property type="evidence" value="ECO:0007669"/>
    <property type="project" value="UniProtKB-KW"/>
</dbReference>
<dbReference type="GeneID" id="111458951"/>
<feature type="signal peptide" evidence="10">
    <location>
        <begin position="1"/>
        <end position="23"/>
    </location>
</feature>
<proteinExistence type="inferred from homology"/>
<keyword evidence="12" id="KW-1185">Reference proteome</keyword>
<sequence length="437" mass="47804">MARTPTLILFLLPLLATFSVCFSANIFSLRKKNSDRLLSSAVFPLKGNVYPLGYYSVSINIGKGDEAFEFDIDSGSDLTWVQCDAPCTGCTKPRGQLYKPDNNALTCFEPLCASLHLTADQQCESADEQCQYEIEYADHGSSLGVLVNDHFPLKLTNGSLAAPRIAFGCGYDHKYSVPNPPPPTAGVLGLGNGEVSIISQLSNMGIMRNVVGHCLSEQGGFLFFGDELIPSSGVAWTSMSSESIGNHYSSGPAEVYFGGKAAGIKGLTLVFDSGSSYTYFTSQVYDSVLALVRDDLKGKPLEDAPEDKSLPICWRGPQPFKSLRDVKNYFRPLALHFTKTKNAQIQLPPESYLIVTKYGNVCFGILNGTEVGLGDLNIIGDVSLQDKMVIYDNERRKIGWFSTSCNKFQKEGQSFCEPEGPLSILSGNYYEYIPKIF</sequence>
<comment type="similarity">
    <text evidence="1">Belongs to the peptidase A1 family.</text>
</comment>
<feature type="chain" id="PRO_5026871393" description="Aspartic proteinase Asp1" evidence="10">
    <location>
        <begin position="24"/>
        <end position="437"/>
    </location>
</feature>
<dbReference type="InterPro" id="IPR001969">
    <property type="entry name" value="Aspartic_peptidase_AS"/>
</dbReference>
<protein>
    <recommendedName>
        <fullName evidence="7">Aspartic proteinase Asp1</fullName>
    </recommendedName>
    <alternativeName>
        <fullName evidence="8">Nucellin-like protein</fullName>
    </alternativeName>
</protein>
<dbReference type="Pfam" id="PF14541">
    <property type="entry name" value="TAXi_C"/>
    <property type="match status" value="1"/>
</dbReference>
<dbReference type="PANTHER" id="PTHR13683:SF227">
    <property type="entry name" value="EUKARYOTIC ASPARTYL PROTEASE FAMILY PROTEIN"/>
    <property type="match status" value="1"/>
</dbReference>
<organism evidence="12 13">
    <name type="scientific">Cucurbita moschata</name>
    <name type="common">Winter crookneck squash</name>
    <name type="synonym">Cucurbita pepo var. moschata</name>
    <dbReference type="NCBI Taxonomy" id="3662"/>
    <lineage>
        <taxon>Eukaryota</taxon>
        <taxon>Viridiplantae</taxon>
        <taxon>Streptophyta</taxon>
        <taxon>Embryophyta</taxon>
        <taxon>Tracheophyta</taxon>
        <taxon>Spermatophyta</taxon>
        <taxon>Magnoliopsida</taxon>
        <taxon>eudicotyledons</taxon>
        <taxon>Gunneridae</taxon>
        <taxon>Pentapetalae</taxon>
        <taxon>rosids</taxon>
        <taxon>fabids</taxon>
        <taxon>Cucurbitales</taxon>
        <taxon>Cucurbitaceae</taxon>
        <taxon>Cucurbiteae</taxon>
        <taxon>Cucurbita</taxon>
    </lineage>
</organism>
<keyword evidence="5" id="KW-0064">Aspartyl protease</keyword>
<evidence type="ECO:0000256" key="6">
    <source>
        <dbReference type="ARBA" id="ARBA00022801"/>
    </source>
</evidence>
<evidence type="ECO:0000256" key="2">
    <source>
        <dbReference type="ARBA" id="ARBA00022670"/>
    </source>
</evidence>
<dbReference type="KEGG" id="cmos:111458951"/>
<dbReference type="InterPro" id="IPR021109">
    <property type="entry name" value="Peptidase_aspartic_dom_sf"/>
</dbReference>
<keyword evidence="2" id="KW-0645">Protease</keyword>
<dbReference type="Gene3D" id="2.40.70.10">
    <property type="entry name" value="Acid Proteases"/>
    <property type="match status" value="2"/>
</dbReference>
<dbReference type="RefSeq" id="XP_022957598.1">
    <property type="nucleotide sequence ID" value="XM_023101830.1"/>
</dbReference>
<dbReference type="FunFam" id="2.40.70.10:FF:000027">
    <property type="entry name" value="Aspartic proteinase Asp1 isoform A"/>
    <property type="match status" value="1"/>
</dbReference>
<evidence type="ECO:0000256" key="3">
    <source>
        <dbReference type="ARBA" id="ARBA00022729"/>
    </source>
</evidence>